<evidence type="ECO:0000313" key="3">
    <source>
        <dbReference type="EMBL" id="EDQ89063.1"/>
    </source>
</evidence>
<dbReference type="SUPFAM" id="SSF103473">
    <property type="entry name" value="MFS general substrate transporter"/>
    <property type="match status" value="1"/>
</dbReference>
<feature type="transmembrane region" description="Helical" evidence="2">
    <location>
        <begin position="406"/>
        <end position="425"/>
    </location>
</feature>
<dbReference type="InterPro" id="IPR011701">
    <property type="entry name" value="MFS"/>
</dbReference>
<dbReference type="InterPro" id="IPR036259">
    <property type="entry name" value="MFS_trans_sf"/>
</dbReference>
<dbReference type="Proteomes" id="UP000001357">
    <property type="component" value="Unassembled WGS sequence"/>
</dbReference>
<dbReference type="CDD" id="cd17353">
    <property type="entry name" value="MFS_OFA_like"/>
    <property type="match status" value="1"/>
</dbReference>
<keyword evidence="4" id="KW-1185">Reference proteome</keyword>
<evidence type="ECO:0000256" key="2">
    <source>
        <dbReference type="SAM" id="Phobius"/>
    </source>
</evidence>
<feature type="transmembrane region" description="Helical" evidence="2">
    <location>
        <begin position="604"/>
        <end position="622"/>
    </location>
</feature>
<feature type="transmembrane region" description="Helical" evidence="2">
    <location>
        <begin position="513"/>
        <end position="531"/>
    </location>
</feature>
<dbReference type="GeneID" id="5891397"/>
<feature type="transmembrane region" description="Helical" evidence="2">
    <location>
        <begin position="573"/>
        <end position="592"/>
    </location>
</feature>
<dbReference type="Pfam" id="PF07690">
    <property type="entry name" value="MFS_1"/>
    <property type="match status" value="1"/>
</dbReference>
<feature type="transmembrane region" description="Helical" evidence="2">
    <location>
        <begin position="272"/>
        <end position="294"/>
    </location>
</feature>
<feature type="transmembrane region" description="Helical" evidence="2">
    <location>
        <begin position="728"/>
        <end position="746"/>
    </location>
</feature>
<evidence type="ECO:0000256" key="1">
    <source>
        <dbReference type="SAM" id="MobiDB-lite"/>
    </source>
</evidence>
<keyword evidence="2" id="KW-1133">Transmembrane helix</keyword>
<name>A9UZZ3_MONBE</name>
<accession>A9UZZ3</accession>
<dbReference type="AlphaFoldDB" id="A9UZZ3"/>
<evidence type="ECO:0008006" key="5">
    <source>
        <dbReference type="Google" id="ProtNLM"/>
    </source>
</evidence>
<feature type="transmembrane region" description="Helical" evidence="2">
    <location>
        <begin position="478"/>
        <end position="501"/>
    </location>
</feature>
<dbReference type="InterPro" id="IPR050327">
    <property type="entry name" value="Proton-linked_MCT"/>
</dbReference>
<protein>
    <recommendedName>
        <fullName evidence="5">Major facilitator superfamily (MFS) profile domain-containing protein</fullName>
    </recommendedName>
</protein>
<dbReference type="GO" id="GO:0005886">
    <property type="term" value="C:plasma membrane"/>
    <property type="evidence" value="ECO:0000318"/>
    <property type="project" value="GO_Central"/>
</dbReference>
<feature type="transmembrane region" description="Helical" evidence="2">
    <location>
        <begin position="242"/>
        <end position="260"/>
    </location>
</feature>
<sequence length="762" mass="82208">MTMLGGRSCAMQLRVDPEVPTRAYGNGTTFDITNILPYPVTVQGPGFPNSTYTYIFDPVHGVPCGGMPSNTAVCQHADFLRNCGLTNGTIWSLHGIFQQPTVFSVLYVDGFNWRMTNVTFIEDAAVHPPVVTVVGEAPYLEYQIQLALPEERRRDFEYRAALKVRREPSTVRMTLPGSCAHLHHSTETSSPHEGPAVPRSKTSWNPLTKDITAAPGFNRWLLVLPAVSTHMCLAQDWSLSDVVPIFSSLFVMHGLSAAILGKWQERVGPRVAGAIGACLFGGGFIVGSAGLMLHSLPLMYLGYGMGIGLGMGTSYVPPVATLLKWFPDRRGFATGLTIMGFGGGALVMSPIMTQVIARDGRYFVEGSSDTQEVIKATAEQLLQSPFPSLQEGFFLVGTGSTGVPEALTVMGLGYLAICLGSAFSFRLPSADTLRELTEKSPQYAKKKEQEETTGERTMPTVRNVHVDDVMRTPQFWQIWTSFGLLAATGMASLSIASTMLLDIFGKQLPDLVNIARLVLFLLLVSLIPARVLSQARDIASACASRYVLALSAANLAGRLVWASASDYVGRKAIFGLYTGVSIPLYASLPYIIHQATETQDIMPLASFVAANIMIVSFFGGAYSSTPAYEADMFGSRYAGAIHGRMLTASAAGGFLGPMYMTKLREWSEVSALRDLASKADIAAFESRFGVSTEQINTLIAKKSVDIQTLLGMCPAGTADPTPFLYDTAMYASAGLLGVAAVANLTMRPVKDAMFMKPDDPRA</sequence>
<dbReference type="OMA" id="FLTHMCI"/>
<dbReference type="InParanoid" id="A9UZZ3"/>
<dbReference type="RefSeq" id="XP_001746168.1">
    <property type="nucleotide sequence ID" value="XM_001746116.1"/>
</dbReference>
<feature type="transmembrane region" description="Helical" evidence="2">
    <location>
        <begin position="543"/>
        <end position="561"/>
    </location>
</feature>
<keyword evidence="2" id="KW-0472">Membrane</keyword>
<gene>
    <name evidence="3" type="ORF">MONBRDRAFT_25635</name>
</gene>
<dbReference type="EMBL" id="CH991552">
    <property type="protein sequence ID" value="EDQ89063.1"/>
    <property type="molecule type" value="Genomic_DNA"/>
</dbReference>
<dbReference type="KEGG" id="mbr:MONBRDRAFT_25635"/>
<evidence type="ECO:0000313" key="4">
    <source>
        <dbReference type="Proteomes" id="UP000001357"/>
    </source>
</evidence>
<dbReference type="PANTHER" id="PTHR11360:SF317">
    <property type="entry name" value="MAJOR FACILITATOR SUPERFAMILY (MFS) PROFILE DOMAIN-CONTAINING PROTEIN-RELATED"/>
    <property type="match status" value="1"/>
</dbReference>
<feature type="transmembrane region" description="Helical" evidence="2">
    <location>
        <begin position="335"/>
        <end position="357"/>
    </location>
</feature>
<feature type="transmembrane region" description="Helical" evidence="2">
    <location>
        <begin position="300"/>
        <end position="323"/>
    </location>
</feature>
<dbReference type="Gene3D" id="1.20.1250.20">
    <property type="entry name" value="MFS general substrate transporter like domains"/>
    <property type="match status" value="2"/>
</dbReference>
<feature type="region of interest" description="Disordered" evidence="1">
    <location>
        <begin position="182"/>
        <end position="203"/>
    </location>
</feature>
<dbReference type="PANTHER" id="PTHR11360">
    <property type="entry name" value="MONOCARBOXYLATE TRANSPORTER"/>
    <property type="match status" value="1"/>
</dbReference>
<dbReference type="eggNOG" id="KOG2504">
    <property type="taxonomic scope" value="Eukaryota"/>
</dbReference>
<proteinExistence type="predicted"/>
<reference evidence="3 4" key="1">
    <citation type="journal article" date="2008" name="Nature">
        <title>The genome of the choanoflagellate Monosiga brevicollis and the origin of metazoans.</title>
        <authorList>
            <consortium name="JGI Sequencing"/>
            <person name="King N."/>
            <person name="Westbrook M.J."/>
            <person name="Young S.L."/>
            <person name="Kuo A."/>
            <person name="Abedin M."/>
            <person name="Chapman J."/>
            <person name="Fairclough S."/>
            <person name="Hellsten U."/>
            <person name="Isogai Y."/>
            <person name="Letunic I."/>
            <person name="Marr M."/>
            <person name="Pincus D."/>
            <person name="Putnam N."/>
            <person name="Rokas A."/>
            <person name="Wright K.J."/>
            <person name="Zuzow R."/>
            <person name="Dirks W."/>
            <person name="Good M."/>
            <person name="Goodstein D."/>
            <person name="Lemons D."/>
            <person name="Li W."/>
            <person name="Lyons J.B."/>
            <person name="Morris A."/>
            <person name="Nichols S."/>
            <person name="Richter D.J."/>
            <person name="Salamov A."/>
            <person name="Bork P."/>
            <person name="Lim W.A."/>
            <person name="Manning G."/>
            <person name="Miller W.T."/>
            <person name="McGinnis W."/>
            <person name="Shapiro H."/>
            <person name="Tjian R."/>
            <person name="Grigoriev I.V."/>
            <person name="Rokhsar D."/>
        </authorList>
    </citation>
    <scope>NUCLEOTIDE SEQUENCE [LARGE SCALE GENOMIC DNA]</scope>
    <source>
        <strain evidence="4">MX1 / ATCC 50154</strain>
    </source>
</reference>
<organism evidence="3 4">
    <name type="scientific">Monosiga brevicollis</name>
    <name type="common">Choanoflagellate</name>
    <dbReference type="NCBI Taxonomy" id="81824"/>
    <lineage>
        <taxon>Eukaryota</taxon>
        <taxon>Choanoflagellata</taxon>
        <taxon>Craspedida</taxon>
        <taxon>Salpingoecidae</taxon>
        <taxon>Monosiga</taxon>
    </lineage>
</organism>
<dbReference type="GO" id="GO:0022857">
    <property type="term" value="F:transmembrane transporter activity"/>
    <property type="evidence" value="ECO:0000318"/>
    <property type="project" value="GO_Central"/>
</dbReference>
<keyword evidence="2" id="KW-0812">Transmembrane</keyword>